<feature type="region of interest" description="Disordered" evidence="1">
    <location>
        <begin position="1"/>
        <end position="31"/>
    </location>
</feature>
<reference evidence="2" key="1">
    <citation type="submission" date="2013-04" db="UniProtKB">
        <authorList>
            <consortium name="EnsemblPlants"/>
        </authorList>
    </citation>
    <scope>IDENTIFICATION</scope>
</reference>
<proteinExistence type="predicted"/>
<evidence type="ECO:0000256" key="1">
    <source>
        <dbReference type="SAM" id="MobiDB-lite"/>
    </source>
</evidence>
<feature type="region of interest" description="Disordered" evidence="1">
    <location>
        <begin position="105"/>
        <end position="143"/>
    </location>
</feature>
<evidence type="ECO:0000313" key="3">
    <source>
        <dbReference type="Proteomes" id="UP000006038"/>
    </source>
</evidence>
<dbReference type="AlphaFoldDB" id="J3LBH2"/>
<evidence type="ECO:0000313" key="2">
    <source>
        <dbReference type="EnsemblPlants" id="OB02G19890.1"/>
    </source>
</evidence>
<feature type="compositionally biased region" description="Basic residues" evidence="1">
    <location>
        <begin position="134"/>
        <end position="143"/>
    </location>
</feature>
<dbReference type="Proteomes" id="UP000006038">
    <property type="component" value="Unassembled WGS sequence"/>
</dbReference>
<keyword evidence="3" id="KW-1185">Reference proteome</keyword>
<protein>
    <submittedName>
        <fullName evidence="2">Uncharacterized protein</fullName>
    </submittedName>
</protein>
<organism evidence="2">
    <name type="scientific">Oryza brachyantha</name>
    <name type="common">malo sina</name>
    <dbReference type="NCBI Taxonomy" id="4533"/>
    <lineage>
        <taxon>Eukaryota</taxon>
        <taxon>Viridiplantae</taxon>
        <taxon>Streptophyta</taxon>
        <taxon>Embryophyta</taxon>
        <taxon>Tracheophyta</taxon>
        <taxon>Spermatophyta</taxon>
        <taxon>Magnoliopsida</taxon>
        <taxon>Liliopsida</taxon>
        <taxon>Poales</taxon>
        <taxon>Poaceae</taxon>
        <taxon>BOP clade</taxon>
        <taxon>Oryzoideae</taxon>
        <taxon>Oryzeae</taxon>
        <taxon>Oryzinae</taxon>
        <taxon>Oryza</taxon>
    </lineage>
</organism>
<sequence>MFKARDLTPQRRSPTEDDATKLDTRRHGQLQHRKRGVIIAELAAQATSSADFPTIMILLPACQQSEKQLQQPRTDISQVTKELLSSHGQHQTPNEELHHVIVAKHHHTSSVSGSNFIEQKHRETSCPPQERSGSKKTKALMNH</sequence>
<dbReference type="HOGENOM" id="CLU_1809186_0_0_1"/>
<dbReference type="EnsemblPlants" id="OB02G19890.1">
    <property type="protein sequence ID" value="OB02G19890.1"/>
    <property type="gene ID" value="OB02G19890"/>
</dbReference>
<dbReference type="Gramene" id="OB02G19890.1">
    <property type="protein sequence ID" value="OB02G19890.1"/>
    <property type="gene ID" value="OB02G19890"/>
</dbReference>
<name>J3LBH2_ORYBR</name>
<accession>J3LBH2</accession>
<feature type="compositionally biased region" description="Basic and acidic residues" evidence="1">
    <location>
        <begin position="1"/>
        <end position="26"/>
    </location>
</feature>